<reference evidence="6" key="1">
    <citation type="submission" date="2018-06" db="EMBL/GenBank/DDBJ databases">
        <authorList>
            <person name="Guldener U."/>
        </authorList>
    </citation>
    <scope>NUCLEOTIDE SEQUENCE [LARGE SCALE GENOMIC DNA]</scope>
    <source>
        <strain evidence="6">UTAD17</strain>
    </source>
</reference>
<dbReference type="VEuPathDB" id="FungiDB:SCODWIG_03783"/>
<dbReference type="AlphaFoldDB" id="A0A376BBQ2"/>
<keyword evidence="1" id="KW-0810">Translation regulation</keyword>
<dbReference type="Gene3D" id="3.40.50.1010">
    <property type="entry name" value="5'-nuclease"/>
    <property type="match status" value="1"/>
</dbReference>
<gene>
    <name evidence="5" type="ORF">SCODWIG_03783</name>
</gene>
<dbReference type="CDD" id="cd09858">
    <property type="entry name" value="PIN_MKT1"/>
    <property type="match status" value="1"/>
</dbReference>
<dbReference type="GO" id="GO:0006974">
    <property type="term" value="P:DNA damage response"/>
    <property type="evidence" value="ECO:0007669"/>
    <property type="project" value="UniProtKB-ARBA"/>
</dbReference>
<dbReference type="Proteomes" id="UP000262825">
    <property type="component" value="Unassembled WGS sequence"/>
</dbReference>
<keyword evidence="6" id="KW-1185">Reference proteome</keyword>
<organism evidence="5 6">
    <name type="scientific">Saccharomycodes ludwigii</name>
    <dbReference type="NCBI Taxonomy" id="36035"/>
    <lineage>
        <taxon>Eukaryota</taxon>
        <taxon>Fungi</taxon>
        <taxon>Dikarya</taxon>
        <taxon>Ascomycota</taxon>
        <taxon>Saccharomycotina</taxon>
        <taxon>Saccharomycetes</taxon>
        <taxon>Saccharomycodales</taxon>
        <taxon>Saccharomycodaceae</taxon>
        <taxon>Saccharomycodes</taxon>
    </lineage>
</organism>
<dbReference type="InterPro" id="IPR006084">
    <property type="entry name" value="XPG/Rad2"/>
</dbReference>
<dbReference type="Pfam" id="PF12246">
    <property type="entry name" value="MKT1_C"/>
    <property type="match status" value="1"/>
</dbReference>
<dbReference type="SMART" id="SM00484">
    <property type="entry name" value="XPGI"/>
    <property type="match status" value="1"/>
</dbReference>
<evidence type="ECO:0000259" key="3">
    <source>
        <dbReference type="SMART" id="SM00484"/>
    </source>
</evidence>
<sequence>MPIRSLESYLFERGLVGCCPIESIKNARLGIDVDHYMSRLLTPKREQYLDAIGGSPTTLTMFLESDLQIFRELNITPVFVFNGFETFNQMEHNQKENEKLAKAGRSTIFPSRNNITNTTNNNGNDTSTRINSPYNSASSSINSLVDTSSKELSLIQRNRAWSNWNTILENSESTYIDQPLFPNEPFRFGINPIDTRIFKANLIRYFIEHNIQYQVAPFVSWFQLAYLLQNDYIDAIYGSTDLLLLSNIDRFILGMEFPSKEMRFVDRIRIFNEFQVSQEEFVDIAMTCGNPLQPEVLPPLQIYPITQVFEVGLNMVLANGTDFYYYLLSNEPRSVSKYEKGVSSLRNMPVLFENGRVSIFTPNAEDKSKIPNNAHEFISQRLPHEYYFYYSLGLITSGKLLDAICSGVYKEDIPLGSMFIPSYRTLVDKSIDDFKSKELNLLTAPINRYYQIKAIKHLDWFGPKETNISHKMSPSVFERMNHILVKTDKDEPFTVANFIKLFDDKNADWESKFFVADVIFPNNIELGKKLRTPYDLLSTVLLRFLILLGFFDVDYSKKTLKATKYGEIFLNFNSLGIEDGSEFLVLLMFMKYSSISLNDSLAATENASSNDAISYNSSLSKFTLDSYPIESRYITIISRLMLLFSFPSKPFNYHGPIDRSLLCFRDYFQFVQLNMSEMFDSVCVSCLCSGEFDRLSLKNNSEWVHKIVAQMLFKLPIPNTLMAMMWEFYLQKCLHNGSIGSEAEKMVSDCFHANKLINGDIKQEVFKKGFKIISQFSSLIKECNRVGITNERDYEIYKNAVLFAQSTFEVKD</sequence>
<dbReference type="InterPro" id="IPR022040">
    <property type="entry name" value="MKT1_N"/>
</dbReference>
<evidence type="ECO:0000259" key="4">
    <source>
        <dbReference type="SMART" id="SM00485"/>
    </source>
</evidence>
<dbReference type="SMART" id="SM00485">
    <property type="entry name" value="XPGN"/>
    <property type="match status" value="1"/>
</dbReference>
<feature type="domain" description="XPG-I" evidence="3">
    <location>
        <begin position="207"/>
        <end position="276"/>
    </location>
</feature>
<dbReference type="InterPro" id="IPR006086">
    <property type="entry name" value="XPG-I_dom"/>
</dbReference>
<dbReference type="GO" id="GO:0006417">
    <property type="term" value="P:regulation of translation"/>
    <property type="evidence" value="ECO:0007669"/>
    <property type="project" value="UniProtKB-KW"/>
</dbReference>
<dbReference type="Pfam" id="PF12247">
    <property type="entry name" value="MKT1_N"/>
    <property type="match status" value="1"/>
</dbReference>
<feature type="domain" description="XPG N-terminal" evidence="4">
    <location>
        <begin position="1"/>
        <end position="103"/>
    </location>
</feature>
<evidence type="ECO:0000313" key="6">
    <source>
        <dbReference type="Proteomes" id="UP000262825"/>
    </source>
</evidence>
<dbReference type="GO" id="GO:0003730">
    <property type="term" value="F:mRNA 3'-UTR binding"/>
    <property type="evidence" value="ECO:0007669"/>
    <property type="project" value="TreeGrafter"/>
</dbReference>
<evidence type="ECO:0000256" key="2">
    <source>
        <dbReference type="ARBA" id="ARBA00024023"/>
    </source>
</evidence>
<dbReference type="Pfam" id="PF00752">
    <property type="entry name" value="XPG_N"/>
    <property type="match status" value="1"/>
</dbReference>
<dbReference type="EMBL" id="UFAJ01001066">
    <property type="protein sequence ID" value="SSD62021.1"/>
    <property type="molecule type" value="Genomic_DNA"/>
</dbReference>
<dbReference type="InterPro" id="IPR006085">
    <property type="entry name" value="XPG_DNA_repair_N"/>
</dbReference>
<comment type="similarity">
    <text evidence="2">Belongs to the XPG/RAD2 endonuclease family.</text>
</comment>
<evidence type="ECO:0000313" key="5">
    <source>
        <dbReference type="EMBL" id="SSD62021.1"/>
    </source>
</evidence>
<name>A0A376BBQ2_9ASCO</name>
<dbReference type="PANTHER" id="PTHR11081:SF32">
    <property type="entry name" value="POST-TRANSCRIPTIONAL REGULATOR MKT1"/>
    <property type="match status" value="1"/>
</dbReference>
<dbReference type="InterPro" id="IPR029060">
    <property type="entry name" value="PIN-like_dom_sf"/>
</dbReference>
<dbReference type="OrthoDB" id="17262at2759"/>
<dbReference type="SUPFAM" id="SSF88723">
    <property type="entry name" value="PIN domain-like"/>
    <property type="match status" value="1"/>
</dbReference>
<dbReference type="GO" id="GO:0004518">
    <property type="term" value="F:nuclease activity"/>
    <property type="evidence" value="ECO:0007669"/>
    <property type="project" value="InterPro"/>
</dbReference>
<proteinExistence type="inferred from homology"/>
<dbReference type="InterPro" id="IPR022039">
    <property type="entry name" value="MKT1_C"/>
</dbReference>
<evidence type="ECO:0000256" key="1">
    <source>
        <dbReference type="ARBA" id="ARBA00022845"/>
    </source>
</evidence>
<accession>A0A376BBQ2</accession>
<dbReference type="PANTHER" id="PTHR11081">
    <property type="entry name" value="FLAP ENDONUCLEASE FAMILY MEMBER"/>
    <property type="match status" value="1"/>
</dbReference>
<protein>
    <submittedName>
        <fullName evidence="5">Related to Protein MKT1</fullName>
    </submittedName>
</protein>